<proteinExistence type="predicted"/>
<evidence type="ECO:0000313" key="1">
    <source>
        <dbReference type="EMBL" id="RVX00253.1"/>
    </source>
</evidence>
<dbReference type="PANTHER" id="PTHR42648:SF22">
    <property type="entry name" value="REVERSE TRANSCRIPTASE TY1_COPIA-TYPE DOMAIN-CONTAINING PROTEIN"/>
    <property type="match status" value="1"/>
</dbReference>
<evidence type="ECO:0000313" key="2">
    <source>
        <dbReference type="Proteomes" id="UP000288805"/>
    </source>
</evidence>
<dbReference type="InterPro" id="IPR039537">
    <property type="entry name" value="Retrotran_Ty1/copia-like"/>
</dbReference>
<dbReference type="InterPro" id="IPR036397">
    <property type="entry name" value="RNaseH_sf"/>
</dbReference>
<sequence length="440" mass="49452">MTNDIGENFLLYGTTKEIWDAAKETYSNNENTSELFEVESVLHDFRQGELTVTQYFNTLNRYWQQLDLFEEHNWSCPGDESALAVRGNPSNNNDHRPKKGHHGVIIADVLVTPRTPAGRFTANLQIGSLLSLPMTKKDGATLSPWMKNHHLTPPFSKENRSLTEIVQPILACTCPPVVGISSLAQKVLDSGKMIGSAKMCSGLYLLEVNDPPQGATHHLIVQCPVVLFLCLLTWVFLMKEKSEANQIFKTFNTMIQTQFQAKIQILKTDNAKEYFNSILNDYLLSHGIVHQSSCVNTPQQNAILTAAYLINRMPSRILDFQTPCQILLQSFPNTHLISTIHSKFSGAQLLSMSINNTGTNLILELLNVFSLGTLQLKKDISATHRSLNSSITPWMSPSLSNNLISPNLIFRETNFIQEYQLWDIEESSHFSPNSDQPAHH</sequence>
<accession>A0A438IU42</accession>
<dbReference type="PANTHER" id="PTHR42648">
    <property type="entry name" value="TRANSPOSASE, PUTATIVE-RELATED"/>
    <property type="match status" value="1"/>
</dbReference>
<dbReference type="GO" id="GO:0003676">
    <property type="term" value="F:nucleic acid binding"/>
    <property type="evidence" value="ECO:0007669"/>
    <property type="project" value="InterPro"/>
</dbReference>
<organism evidence="1 2">
    <name type="scientific">Vitis vinifera</name>
    <name type="common">Grape</name>
    <dbReference type="NCBI Taxonomy" id="29760"/>
    <lineage>
        <taxon>Eukaryota</taxon>
        <taxon>Viridiplantae</taxon>
        <taxon>Streptophyta</taxon>
        <taxon>Embryophyta</taxon>
        <taxon>Tracheophyta</taxon>
        <taxon>Spermatophyta</taxon>
        <taxon>Magnoliopsida</taxon>
        <taxon>eudicotyledons</taxon>
        <taxon>Gunneridae</taxon>
        <taxon>Pentapetalae</taxon>
        <taxon>rosids</taxon>
        <taxon>Vitales</taxon>
        <taxon>Vitaceae</taxon>
        <taxon>Viteae</taxon>
        <taxon>Vitis</taxon>
    </lineage>
</organism>
<dbReference type="EMBL" id="QGNW01000083">
    <property type="protein sequence ID" value="RVX00253.1"/>
    <property type="molecule type" value="Genomic_DNA"/>
</dbReference>
<dbReference type="SUPFAM" id="SSF53098">
    <property type="entry name" value="Ribonuclease H-like"/>
    <property type="match status" value="1"/>
</dbReference>
<reference evidence="1 2" key="1">
    <citation type="journal article" date="2018" name="PLoS Genet.">
        <title>Population sequencing reveals clonal diversity and ancestral inbreeding in the grapevine cultivar Chardonnay.</title>
        <authorList>
            <person name="Roach M.J."/>
            <person name="Johnson D.L."/>
            <person name="Bohlmann J."/>
            <person name="van Vuuren H.J."/>
            <person name="Jones S.J."/>
            <person name="Pretorius I.S."/>
            <person name="Schmidt S.A."/>
            <person name="Borneman A.R."/>
        </authorList>
    </citation>
    <scope>NUCLEOTIDE SEQUENCE [LARGE SCALE GENOMIC DNA]</scope>
    <source>
        <strain evidence="2">cv. Chardonnay</strain>
        <tissue evidence="1">Leaf</tissue>
    </source>
</reference>
<dbReference type="AlphaFoldDB" id="A0A438IU42"/>
<dbReference type="Gene3D" id="3.30.420.10">
    <property type="entry name" value="Ribonuclease H-like superfamily/Ribonuclease H"/>
    <property type="match status" value="1"/>
</dbReference>
<name>A0A438IU42_VITVI</name>
<dbReference type="Proteomes" id="UP000288805">
    <property type="component" value="Unassembled WGS sequence"/>
</dbReference>
<comment type="caution">
    <text evidence="1">The sequence shown here is derived from an EMBL/GenBank/DDBJ whole genome shotgun (WGS) entry which is preliminary data.</text>
</comment>
<protein>
    <submittedName>
        <fullName evidence="1">Uncharacterized protein</fullName>
    </submittedName>
</protein>
<dbReference type="InterPro" id="IPR012337">
    <property type="entry name" value="RNaseH-like_sf"/>
</dbReference>
<gene>
    <name evidence="1" type="ORF">CK203_026625</name>
</gene>